<dbReference type="SMART" id="SM00530">
    <property type="entry name" value="HTH_XRE"/>
    <property type="match status" value="1"/>
</dbReference>
<organism evidence="2 3">
    <name type="scientific">Listeria newyorkensis</name>
    <dbReference type="NCBI Taxonomy" id="1497681"/>
    <lineage>
        <taxon>Bacteria</taxon>
        <taxon>Bacillati</taxon>
        <taxon>Bacillota</taxon>
        <taxon>Bacilli</taxon>
        <taxon>Bacillales</taxon>
        <taxon>Listeriaceae</taxon>
        <taxon>Listeria</taxon>
    </lineage>
</organism>
<protein>
    <submittedName>
        <fullName evidence="2">Helix-turn-helix transcriptional regulator</fullName>
    </submittedName>
</protein>
<evidence type="ECO:0000259" key="1">
    <source>
        <dbReference type="PROSITE" id="PS50943"/>
    </source>
</evidence>
<evidence type="ECO:0000313" key="3">
    <source>
        <dbReference type="Proteomes" id="UP000569903"/>
    </source>
</evidence>
<feature type="domain" description="HTH cro/C1-type" evidence="1">
    <location>
        <begin position="7"/>
        <end position="59"/>
    </location>
</feature>
<accession>A0A841YT36</accession>
<dbReference type="Pfam" id="PF13443">
    <property type="entry name" value="HTH_26"/>
    <property type="match status" value="1"/>
</dbReference>
<dbReference type="Gene3D" id="1.10.260.40">
    <property type="entry name" value="lambda repressor-like DNA-binding domains"/>
    <property type="match status" value="1"/>
</dbReference>
<dbReference type="CDD" id="cd00093">
    <property type="entry name" value="HTH_XRE"/>
    <property type="match status" value="1"/>
</dbReference>
<dbReference type="EMBL" id="JAARQN010000001">
    <property type="protein sequence ID" value="MBC1456249.1"/>
    <property type="molecule type" value="Genomic_DNA"/>
</dbReference>
<dbReference type="RefSeq" id="WP_185387819.1">
    <property type="nucleotide sequence ID" value="NZ_JAARQN010000001.1"/>
</dbReference>
<proteinExistence type="predicted"/>
<gene>
    <name evidence="2" type="ORF">HB850_00680</name>
</gene>
<dbReference type="InterPro" id="IPR001387">
    <property type="entry name" value="Cro/C1-type_HTH"/>
</dbReference>
<dbReference type="GO" id="GO:0003677">
    <property type="term" value="F:DNA binding"/>
    <property type="evidence" value="ECO:0007669"/>
    <property type="project" value="InterPro"/>
</dbReference>
<name>A0A841YT36_9LIST</name>
<dbReference type="SUPFAM" id="SSF47413">
    <property type="entry name" value="lambda repressor-like DNA-binding domains"/>
    <property type="match status" value="1"/>
</dbReference>
<evidence type="ECO:0000313" key="2">
    <source>
        <dbReference type="EMBL" id="MBC1456249.1"/>
    </source>
</evidence>
<dbReference type="Proteomes" id="UP000569903">
    <property type="component" value="Unassembled WGS sequence"/>
</dbReference>
<dbReference type="AlphaFoldDB" id="A0A841YT36"/>
<comment type="caution">
    <text evidence="2">The sequence shown here is derived from an EMBL/GenBank/DDBJ whole genome shotgun (WGS) entry which is preliminary data.</text>
</comment>
<dbReference type="InterPro" id="IPR010982">
    <property type="entry name" value="Lambda_DNA-bd_dom_sf"/>
</dbReference>
<sequence>MTIVDRIKKLCENRKITIAELERNAGLKSSTIYRWDKNMPSGDKLEKVADYFNVSIDYLLGRDELINNAETTFEAFVNDPELLTWYSSLPEHDVDELRRLRALWELVQEQQK</sequence>
<dbReference type="PROSITE" id="PS50943">
    <property type="entry name" value="HTH_CROC1"/>
    <property type="match status" value="1"/>
</dbReference>
<reference evidence="2 3" key="1">
    <citation type="submission" date="2020-03" db="EMBL/GenBank/DDBJ databases">
        <title>Soil Listeria distribution.</title>
        <authorList>
            <person name="Liao J."/>
            <person name="Wiedmann M."/>
        </authorList>
    </citation>
    <scope>NUCLEOTIDE SEQUENCE [LARGE SCALE GENOMIC DNA]</scope>
    <source>
        <strain evidence="2 3">FSL L7-1614</strain>
    </source>
</reference>